<gene>
    <name evidence="7" type="ORF">A3B87_02515</name>
</gene>
<dbReference type="STRING" id="1798561.A3B87_02515"/>
<dbReference type="Gene3D" id="3.30.700.10">
    <property type="entry name" value="Glycoprotein, Type 4 Pilin"/>
    <property type="match status" value="1"/>
</dbReference>
<organism evidence="7 8">
    <name type="scientific">Candidatus Kuenenbacteria bacterium RIFCSPHIGHO2_02_FULL_39_13</name>
    <dbReference type="NCBI Taxonomy" id="1798561"/>
    <lineage>
        <taxon>Bacteria</taxon>
        <taxon>Candidatus Kueneniibacteriota</taxon>
    </lineage>
</organism>
<evidence type="ECO:0000256" key="4">
    <source>
        <dbReference type="ARBA" id="ARBA00022989"/>
    </source>
</evidence>
<dbReference type="PRINTS" id="PR00813">
    <property type="entry name" value="BCTERIALGSPG"/>
</dbReference>
<sequence>MKNKKGFTLIELLVVIAIIGLLATLSVVALNNARLKSRDAKRVSDIKQIQTALELYFVDANAYPYSAAAVVLGGANGKVLCSTATAGVGFRADATGCLTTYMGQVPAAPTPPTNGAYTYTSLTAGAGATYSLVFGLEGATGGLTCTTYGLTCCTATPNGITCT</sequence>
<dbReference type="AlphaFoldDB" id="A0A1F6FLC9"/>
<keyword evidence="5 6" id="KW-0472">Membrane</keyword>
<dbReference type="PROSITE" id="PS00409">
    <property type="entry name" value="PROKAR_NTER_METHYL"/>
    <property type="match status" value="1"/>
</dbReference>
<evidence type="ECO:0000256" key="3">
    <source>
        <dbReference type="ARBA" id="ARBA00022692"/>
    </source>
</evidence>
<feature type="transmembrane region" description="Helical" evidence="6">
    <location>
        <begin position="12"/>
        <end position="33"/>
    </location>
</feature>
<evidence type="ECO:0000256" key="2">
    <source>
        <dbReference type="ARBA" id="ARBA00022481"/>
    </source>
</evidence>
<comment type="caution">
    <text evidence="7">The sequence shown here is derived from an EMBL/GenBank/DDBJ whole genome shotgun (WGS) entry which is preliminary data.</text>
</comment>
<dbReference type="InterPro" id="IPR012902">
    <property type="entry name" value="N_methyl_site"/>
</dbReference>
<dbReference type="InterPro" id="IPR000983">
    <property type="entry name" value="Bac_GSPG_pilin"/>
</dbReference>
<proteinExistence type="predicted"/>
<dbReference type="GO" id="GO:0015628">
    <property type="term" value="P:protein secretion by the type II secretion system"/>
    <property type="evidence" value="ECO:0007669"/>
    <property type="project" value="InterPro"/>
</dbReference>
<dbReference type="NCBIfam" id="TIGR02532">
    <property type="entry name" value="IV_pilin_GFxxxE"/>
    <property type="match status" value="1"/>
</dbReference>
<dbReference type="Proteomes" id="UP000179136">
    <property type="component" value="Unassembled WGS sequence"/>
</dbReference>
<dbReference type="Pfam" id="PF07963">
    <property type="entry name" value="N_methyl"/>
    <property type="match status" value="1"/>
</dbReference>
<dbReference type="PANTHER" id="PTHR30093:SF44">
    <property type="entry name" value="TYPE II SECRETION SYSTEM CORE PROTEIN G"/>
    <property type="match status" value="1"/>
</dbReference>
<dbReference type="PANTHER" id="PTHR30093">
    <property type="entry name" value="GENERAL SECRETION PATHWAY PROTEIN G"/>
    <property type="match status" value="1"/>
</dbReference>
<comment type="subcellular location">
    <subcellularLocation>
        <location evidence="1">Membrane</location>
        <topology evidence="1">Single-pass membrane protein</topology>
    </subcellularLocation>
</comment>
<evidence type="ECO:0000313" key="8">
    <source>
        <dbReference type="Proteomes" id="UP000179136"/>
    </source>
</evidence>
<name>A0A1F6FLC9_9BACT</name>
<dbReference type="EMBL" id="MFMW01000029">
    <property type="protein sequence ID" value="OGG86680.1"/>
    <property type="molecule type" value="Genomic_DNA"/>
</dbReference>
<evidence type="ECO:0008006" key="9">
    <source>
        <dbReference type="Google" id="ProtNLM"/>
    </source>
</evidence>
<protein>
    <recommendedName>
        <fullName evidence="9">Type II secretion system protein GspG C-terminal domain-containing protein</fullName>
    </recommendedName>
</protein>
<accession>A0A1F6FLC9</accession>
<keyword evidence="2" id="KW-0488">Methylation</keyword>
<evidence type="ECO:0000256" key="5">
    <source>
        <dbReference type="ARBA" id="ARBA00023136"/>
    </source>
</evidence>
<keyword evidence="3 6" id="KW-0812">Transmembrane</keyword>
<dbReference type="GO" id="GO:0016020">
    <property type="term" value="C:membrane"/>
    <property type="evidence" value="ECO:0007669"/>
    <property type="project" value="UniProtKB-SubCell"/>
</dbReference>
<keyword evidence="4 6" id="KW-1133">Transmembrane helix</keyword>
<evidence type="ECO:0000256" key="6">
    <source>
        <dbReference type="SAM" id="Phobius"/>
    </source>
</evidence>
<evidence type="ECO:0000256" key="1">
    <source>
        <dbReference type="ARBA" id="ARBA00004167"/>
    </source>
</evidence>
<evidence type="ECO:0000313" key="7">
    <source>
        <dbReference type="EMBL" id="OGG86680.1"/>
    </source>
</evidence>
<reference evidence="7 8" key="1">
    <citation type="journal article" date="2016" name="Nat. Commun.">
        <title>Thousands of microbial genomes shed light on interconnected biogeochemical processes in an aquifer system.</title>
        <authorList>
            <person name="Anantharaman K."/>
            <person name="Brown C.T."/>
            <person name="Hug L.A."/>
            <person name="Sharon I."/>
            <person name="Castelle C.J."/>
            <person name="Probst A.J."/>
            <person name="Thomas B.C."/>
            <person name="Singh A."/>
            <person name="Wilkins M.J."/>
            <person name="Karaoz U."/>
            <person name="Brodie E.L."/>
            <person name="Williams K.H."/>
            <person name="Hubbard S.S."/>
            <person name="Banfield J.F."/>
        </authorList>
    </citation>
    <scope>NUCLEOTIDE SEQUENCE [LARGE SCALE GENOMIC DNA]</scope>
</reference>
<dbReference type="InterPro" id="IPR045584">
    <property type="entry name" value="Pilin-like"/>
</dbReference>
<dbReference type="SUPFAM" id="SSF54523">
    <property type="entry name" value="Pili subunits"/>
    <property type="match status" value="1"/>
</dbReference>
<dbReference type="GO" id="GO:0015627">
    <property type="term" value="C:type II protein secretion system complex"/>
    <property type="evidence" value="ECO:0007669"/>
    <property type="project" value="InterPro"/>
</dbReference>